<feature type="transmembrane region" description="Helical" evidence="1">
    <location>
        <begin position="258"/>
        <end position="278"/>
    </location>
</feature>
<evidence type="ECO:0000256" key="1">
    <source>
        <dbReference type="SAM" id="Phobius"/>
    </source>
</evidence>
<sequence length="296" mass="33055">MDDSRNRDAFLLSFPAGMHDRIRRFWDRRETSRRVSLCLLAFFILATSLILLNRAALLPPSVAALLPSDIFAAVRLAFSLVLAVEVIELIFALSDSVSLAVGKQLEIMALLLLRESFTDISLLNSHVALERDWLILTQIGLTAVSGLALFVIRILFARWHYIHSYRDMQGYVSTKKCISLFLLFVFCGALCYDVHTVVFAGGKTVFFEIFYTTLIFTDILLVLVGQYFAPSFQATFRNSGFAVSTLLMRIAIGAPHHVSALLCVFAGVYLLALSWALIRFDALQRKGGASMRLASE</sequence>
<evidence type="ECO:0000313" key="2">
    <source>
        <dbReference type="EMBL" id="SBW07252.1"/>
    </source>
</evidence>
<organism evidence="2">
    <name type="scientific">uncultured delta proteobacterium</name>
    <dbReference type="NCBI Taxonomy" id="34034"/>
    <lineage>
        <taxon>Bacteria</taxon>
        <taxon>Deltaproteobacteria</taxon>
        <taxon>environmental samples</taxon>
    </lineage>
</organism>
<feature type="transmembrane region" description="Helical" evidence="1">
    <location>
        <begin position="205"/>
        <end position="224"/>
    </location>
</feature>
<feature type="transmembrane region" description="Helical" evidence="1">
    <location>
        <begin position="135"/>
        <end position="156"/>
    </location>
</feature>
<accession>A0A212K6I1</accession>
<dbReference type="EMBL" id="FLUQ01000003">
    <property type="protein sequence ID" value="SBW07252.1"/>
    <property type="molecule type" value="Genomic_DNA"/>
</dbReference>
<keyword evidence="1" id="KW-0812">Transmembrane</keyword>
<keyword evidence="1" id="KW-0472">Membrane</keyword>
<feature type="transmembrane region" description="Helical" evidence="1">
    <location>
        <begin position="177"/>
        <end position="199"/>
    </location>
</feature>
<name>A0A212K6I1_9DELT</name>
<dbReference type="AlphaFoldDB" id="A0A212K6I1"/>
<proteinExistence type="predicted"/>
<protein>
    <submittedName>
        <fullName evidence="2">Putative Membrane protein</fullName>
    </submittedName>
</protein>
<reference evidence="2" key="1">
    <citation type="submission" date="2016-04" db="EMBL/GenBank/DDBJ databases">
        <authorList>
            <person name="Evans L.H."/>
            <person name="Alamgir A."/>
            <person name="Owens N."/>
            <person name="Weber N.D."/>
            <person name="Virtaneva K."/>
            <person name="Barbian K."/>
            <person name="Babar A."/>
            <person name="Rosenke K."/>
        </authorList>
    </citation>
    <scope>NUCLEOTIDE SEQUENCE</scope>
    <source>
        <strain evidence="2">86</strain>
    </source>
</reference>
<feature type="transmembrane region" description="Helical" evidence="1">
    <location>
        <begin position="34"/>
        <end position="52"/>
    </location>
</feature>
<gene>
    <name evidence="2" type="ORF">KL86DPRO_30024</name>
</gene>
<keyword evidence="1" id="KW-1133">Transmembrane helix</keyword>